<dbReference type="InterPro" id="IPR045095">
    <property type="entry name" value="ACDP"/>
</dbReference>
<dbReference type="PROSITE" id="PS51846">
    <property type="entry name" value="CNNM"/>
    <property type="match status" value="1"/>
</dbReference>
<keyword evidence="2 3" id="KW-1133">Transmembrane helix</keyword>
<evidence type="ECO:0000256" key="3">
    <source>
        <dbReference type="SAM" id="Phobius"/>
    </source>
</evidence>
<evidence type="ECO:0000313" key="6">
    <source>
        <dbReference type="Proteomes" id="UP000050794"/>
    </source>
</evidence>
<dbReference type="AlphaFoldDB" id="A0A183U6A7"/>
<sequence length="147" mass="16768">FSFRKGLAVGANTIFITRLFILITFPVAWPISKLLDYLLGDEYVAYDRKRLMELIKLSVRDDTSGLADELKIAVGAMEIADKVVKDVMTKICVCFSLFAIFRSTQTCFKMLFQYGQARCIFSLTYSMNRWETSTSLYVKFICTSCLG</sequence>
<dbReference type="PANTHER" id="PTHR12064:SF94">
    <property type="entry name" value="UNEXTENDED PROTEIN"/>
    <property type="match status" value="1"/>
</dbReference>
<organism evidence="6 7">
    <name type="scientific">Toxocara canis</name>
    <name type="common">Canine roundworm</name>
    <dbReference type="NCBI Taxonomy" id="6265"/>
    <lineage>
        <taxon>Eukaryota</taxon>
        <taxon>Metazoa</taxon>
        <taxon>Ecdysozoa</taxon>
        <taxon>Nematoda</taxon>
        <taxon>Chromadorea</taxon>
        <taxon>Rhabditida</taxon>
        <taxon>Spirurina</taxon>
        <taxon>Ascaridomorpha</taxon>
        <taxon>Ascaridoidea</taxon>
        <taxon>Toxocaridae</taxon>
        <taxon>Toxocara</taxon>
    </lineage>
</organism>
<evidence type="ECO:0000256" key="1">
    <source>
        <dbReference type="ARBA" id="ARBA00023065"/>
    </source>
</evidence>
<evidence type="ECO:0000259" key="4">
    <source>
        <dbReference type="PROSITE" id="PS51846"/>
    </source>
</evidence>
<evidence type="ECO:0000313" key="5">
    <source>
        <dbReference type="EMBL" id="VDM29744.1"/>
    </source>
</evidence>
<keyword evidence="2 3" id="KW-0812">Transmembrane</keyword>
<keyword evidence="1" id="KW-0813">Transport</keyword>
<feature type="transmembrane region" description="Helical" evidence="3">
    <location>
        <begin position="7"/>
        <end position="29"/>
    </location>
</feature>
<keyword evidence="6" id="KW-1185">Reference proteome</keyword>
<evidence type="ECO:0000313" key="7">
    <source>
        <dbReference type="WBParaSite" id="TCNE_0000402701-mRNA-1"/>
    </source>
</evidence>
<dbReference type="GO" id="GO:0022857">
    <property type="term" value="F:transmembrane transporter activity"/>
    <property type="evidence" value="ECO:0007669"/>
    <property type="project" value="TreeGrafter"/>
</dbReference>
<dbReference type="EMBL" id="UYWY01006040">
    <property type="protein sequence ID" value="VDM29744.1"/>
    <property type="molecule type" value="Genomic_DNA"/>
</dbReference>
<protein>
    <submittedName>
        <fullName evidence="7">CNNM transmembrane domain-containing protein</fullName>
    </submittedName>
</protein>
<keyword evidence="2 3" id="KW-0472">Membrane</keyword>
<dbReference type="WBParaSite" id="TCNE_0000402701-mRNA-1">
    <property type="protein sequence ID" value="TCNE_0000402701-mRNA-1"/>
    <property type="gene ID" value="TCNE_0000402701"/>
</dbReference>
<dbReference type="GO" id="GO:0005886">
    <property type="term" value="C:plasma membrane"/>
    <property type="evidence" value="ECO:0007669"/>
    <property type="project" value="TreeGrafter"/>
</dbReference>
<proteinExistence type="predicted"/>
<keyword evidence="1" id="KW-0406">Ion transport</keyword>
<dbReference type="InterPro" id="IPR002550">
    <property type="entry name" value="CNNM"/>
</dbReference>
<gene>
    <name evidence="5" type="ORF">TCNE_LOCUS4027</name>
</gene>
<evidence type="ECO:0000256" key="2">
    <source>
        <dbReference type="PROSITE-ProRule" id="PRU01193"/>
    </source>
</evidence>
<name>A0A183U6A7_TOXCA</name>
<feature type="domain" description="CNNM transmembrane" evidence="4">
    <location>
        <begin position="1"/>
        <end position="70"/>
    </location>
</feature>
<dbReference type="PANTHER" id="PTHR12064">
    <property type="entry name" value="METAL TRANSPORTER CNNM"/>
    <property type="match status" value="1"/>
</dbReference>
<accession>A0A183U6A7</accession>
<dbReference type="GO" id="GO:0006811">
    <property type="term" value="P:monoatomic ion transport"/>
    <property type="evidence" value="ECO:0007669"/>
    <property type="project" value="UniProtKB-KW"/>
</dbReference>
<reference evidence="7" key="1">
    <citation type="submission" date="2016-06" db="UniProtKB">
        <authorList>
            <consortium name="WormBaseParasite"/>
        </authorList>
    </citation>
    <scope>IDENTIFICATION</scope>
</reference>
<dbReference type="Proteomes" id="UP000050794">
    <property type="component" value="Unassembled WGS sequence"/>
</dbReference>
<dbReference type="GO" id="GO:0010960">
    <property type="term" value="P:magnesium ion homeostasis"/>
    <property type="evidence" value="ECO:0007669"/>
    <property type="project" value="InterPro"/>
</dbReference>
<reference evidence="5 6" key="2">
    <citation type="submission" date="2018-11" db="EMBL/GenBank/DDBJ databases">
        <authorList>
            <consortium name="Pathogen Informatics"/>
        </authorList>
    </citation>
    <scope>NUCLEOTIDE SEQUENCE [LARGE SCALE GENOMIC DNA]</scope>
</reference>